<evidence type="ECO:0000313" key="3">
    <source>
        <dbReference type="Proteomes" id="UP000067434"/>
    </source>
</evidence>
<feature type="transmembrane region" description="Helical" evidence="1">
    <location>
        <begin position="6"/>
        <end position="31"/>
    </location>
</feature>
<dbReference type="KEGG" id="thf:MA03_07235"/>
<keyword evidence="1" id="KW-0472">Membrane</keyword>
<evidence type="ECO:0000256" key="1">
    <source>
        <dbReference type="SAM" id="Phobius"/>
    </source>
</evidence>
<evidence type="ECO:0000313" key="2">
    <source>
        <dbReference type="EMBL" id="AKG39073.1"/>
    </source>
</evidence>
<dbReference type="STRING" id="1550241.MA03_07235"/>
<dbReference type="Proteomes" id="UP000067434">
    <property type="component" value="Chromosome"/>
</dbReference>
<dbReference type="AlphaFoldDB" id="A0A0F7FIL7"/>
<gene>
    <name evidence="2" type="ORF">MA03_07235</name>
</gene>
<dbReference type="PATRIC" id="fig|1550241.5.peg.1497"/>
<proteinExistence type="predicted"/>
<keyword evidence="1" id="KW-0812">Transmembrane</keyword>
<organism evidence="2 3">
    <name type="scientific">Infirmifilum uzonense</name>
    <dbReference type="NCBI Taxonomy" id="1550241"/>
    <lineage>
        <taxon>Archaea</taxon>
        <taxon>Thermoproteota</taxon>
        <taxon>Thermoprotei</taxon>
        <taxon>Thermofilales</taxon>
        <taxon>Thermofilaceae</taxon>
        <taxon>Infirmifilum</taxon>
    </lineage>
</organism>
<dbReference type="EMBL" id="CP009961">
    <property type="protein sequence ID" value="AKG39073.1"/>
    <property type="molecule type" value="Genomic_DNA"/>
</dbReference>
<sequence length="134" mass="13705">MKRAGGIPPIVTVLVTIASIVAAGLVTWFIFSSTYSATRQPVIDVSDAYLVGGTLYITFRNLGGADVSISSVSGNCQSGGSFSWSSSTPLTLLKGGTNVVKATVTGNVNDGDLCTAQVVMGGNSLAISFRVVKP</sequence>
<reference evidence="2 3" key="1">
    <citation type="journal article" date="2015" name="Stand. Genomic Sci.">
        <title>Complete genome sequence of and proposal of Thermofilum uzonense sp. nov. a novel hyperthermophilic crenarchaeon and emended description of the genus Thermofilum.</title>
        <authorList>
            <person name="Toshchakov S.V."/>
            <person name="Korzhenkov A.A."/>
            <person name="Samarov N.I."/>
            <person name="Mazunin I.O."/>
            <person name="Mozhey O.I."/>
            <person name="Shmyr I.S."/>
            <person name="Derbikova K.S."/>
            <person name="Taranov E.A."/>
            <person name="Dominova I.N."/>
            <person name="Bonch-Osmolovskaya E.A."/>
            <person name="Patrushev M.V."/>
            <person name="Podosokorskaya O.A."/>
            <person name="Kublanov I.V."/>
        </authorList>
    </citation>
    <scope>NUCLEOTIDE SEQUENCE [LARGE SCALE GENOMIC DNA]</scope>
    <source>
        <strain evidence="2 3">1807-2</strain>
    </source>
</reference>
<keyword evidence="1" id="KW-1133">Transmembrane helix</keyword>
<keyword evidence="3" id="KW-1185">Reference proteome</keyword>
<accession>A0A0F7FIL7</accession>
<dbReference type="HOGENOM" id="CLU_1891553_0_0_2"/>
<name>A0A0F7FIL7_9CREN</name>
<protein>
    <recommendedName>
        <fullName evidence="4">Type IV pilin</fullName>
    </recommendedName>
</protein>
<evidence type="ECO:0008006" key="4">
    <source>
        <dbReference type="Google" id="ProtNLM"/>
    </source>
</evidence>